<organism evidence="1 2">
    <name type="scientific">Pristionchus mayeri</name>
    <dbReference type="NCBI Taxonomy" id="1317129"/>
    <lineage>
        <taxon>Eukaryota</taxon>
        <taxon>Metazoa</taxon>
        <taxon>Ecdysozoa</taxon>
        <taxon>Nematoda</taxon>
        <taxon>Chromadorea</taxon>
        <taxon>Rhabditida</taxon>
        <taxon>Rhabditina</taxon>
        <taxon>Diplogasteromorpha</taxon>
        <taxon>Diplogasteroidea</taxon>
        <taxon>Neodiplogasteridae</taxon>
        <taxon>Pristionchus</taxon>
    </lineage>
</organism>
<sequence length="124" mass="14162">MYFEGQGLVLFNIESPLSHVRYLLKDLVNFLKNFKIDNLEEIKKRTKADMIKLAVDRYPRFAAQSRAKEIFVGVQEGAILRAIDNVTETQLESAVERILSNISIGCVGNIDSVPYRDEIQSWAK</sequence>
<reference evidence="2" key="1">
    <citation type="submission" date="2022-10" db="EMBL/GenBank/DDBJ databases">
        <title>Genome assembly of Pristionchus species.</title>
        <authorList>
            <person name="Yoshida K."/>
            <person name="Sommer R.J."/>
        </authorList>
    </citation>
    <scope>NUCLEOTIDE SEQUENCE [LARGE SCALE GENOMIC DNA]</scope>
    <source>
        <strain evidence="2">RS5460</strain>
    </source>
</reference>
<protein>
    <recommendedName>
        <fullName evidence="3">Peptidase</fullName>
    </recommendedName>
</protein>
<dbReference type="Proteomes" id="UP001328107">
    <property type="component" value="Unassembled WGS sequence"/>
</dbReference>
<dbReference type="EMBL" id="BTRK01000004">
    <property type="protein sequence ID" value="GMR50246.1"/>
    <property type="molecule type" value="Genomic_DNA"/>
</dbReference>
<dbReference type="AlphaFoldDB" id="A0AAN5CTA0"/>
<evidence type="ECO:0000313" key="1">
    <source>
        <dbReference type="EMBL" id="GMR50246.1"/>
    </source>
</evidence>
<name>A0AAN5CTA0_9BILA</name>
<evidence type="ECO:0008006" key="3">
    <source>
        <dbReference type="Google" id="ProtNLM"/>
    </source>
</evidence>
<keyword evidence="2" id="KW-1185">Reference proteome</keyword>
<comment type="caution">
    <text evidence="1">The sequence shown here is derived from an EMBL/GenBank/DDBJ whole genome shotgun (WGS) entry which is preliminary data.</text>
</comment>
<accession>A0AAN5CTA0</accession>
<gene>
    <name evidence="1" type="ORF">PMAYCL1PPCAC_20441</name>
</gene>
<proteinExistence type="predicted"/>
<evidence type="ECO:0000313" key="2">
    <source>
        <dbReference type="Proteomes" id="UP001328107"/>
    </source>
</evidence>